<evidence type="ECO:0000256" key="1">
    <source>
        <dbReference type="SAM" id="MobiDB-lite"/>
    </source>
</evidence>
<gene>
    <name evidence="2" type="ORF">H1X69_24580</name>
</gene>
<organism evidence="2 3">
    <name type="scientific">Streptomyces griseoaurantiacus</name>
    <dbReference type="NCBI Taxonomy" id="68213"/>
    <lineage>
        <taxon>Bacteria</taxon>
        <taxon>Bacillati</taxon>
        <taxon>Actinomycetota</taxon>
        <taxon>Actinomycetes</taxon>
        <taxon>Kitasatosporales</taxon>
        <taxon>Streptomycetaceae</taxon>
        <taxon>Streptomyces</taxon>
        <taxon>Streptomyces aurantiacus group</taxon>
    </lineage>
</organism>
<sequence>MSSGVRFALDGLWPVDPPSLYDRRRVWEGDLSVLAEYHETDGTGRNTSYLLTHDTSVTWSVPGQPQVASLVIRRDPQAGLYQFGLERHSLAPLGQAWLIARGCPPDPILRLAEGLPRPADEETRAVEARLLASADGLHIRDSWTDGTETWVLAHDFGAAVLPARVFLEVPDLDAGTYRLTEGAFPTAVAARDWLRGDRVEALPPPPGPAFVDRRTRAASARSVQLPSAPTRGSQFPPSPPLREPRPGPRWSR</sequence>
<reference evidence="2 3" key="1">
    <citation type="submission" date="2020-07" db="EMBL/GenBank/DDBJ databases">
        <title>Differential regulation of undecylprodigiosin biosynthesis in the yeast-scavenging Streptomyces strain MBK6.</title>
        <authorList>
            <person name="Baral B."/>
            <person name="Siitonen V."/>
            <person name="Laughlin M."/>
            <person name="Yamada K."/>
            <person name="Ilomaeki M."/>
            <person name="Metsae-Ketelae M."/>
            <person name="Niemi J."/>
        </authorList>
    </citation>
    <scope>NUCLEOTIDE SEQUENCE [LARGE SCALE GENOMIC DNA]</scope>
    <source>
        <strain evidence="2 3">MBK6</strain>
    </source>
</reference>
<dbReference type="EMBL" id="JACERG010000017">
    <property type="protein sequence ID" value="MBA5224552.1"/>
    <property type="molecule type" value="Genomic_DNA"/>
</dbReference>
<dbReference type="RefSeq" id="WP_191854052.1">
    <property type="nucleotide sequence ID" value="NZ_JACERG010000017.1"/>
</dbReference>
<name>A0A7W2DXH6_9ACTN</name>
<comment type="caution">
    <text evidence="2">The sequence shown here is derived from an EMBL/GenBank/DDBJ whole genome shotgun (WGS) entry which is preliminary data.</text>
</comment>
<evidence type="ECO:0000313" key="3">
    <source>
        <dbReference type="Proteomes" id="UP000587608"/>
    </source>
</evidence>
<feature type="region of interest" description="Disordered" evidence="1">
    <location>
        <begin position="199"/>
        <end position="252"/>
    </location>
</feature>
<dbReference type="Proteomes" id="UP000587608">
    <property type="component" value="Unassembled WGS sequence"/>
</dbReference>
<proteinExistence type="predicted"/>
<evidence type="ECO:0000313" key="2">
    <source>
        <dbReference type="EMBL" id="MBA5224552.1"/>
    </source>
</evidence>
<dbReference type="AlphaFoldDB" id="A0A7W2DXH6"/>
<protein>
    <submittedName>
        <fullName evidence="2">Uncharacterized protein</fullName>
    </submittedName>
</protein>
<accession>A0A7W2DXH6</accession>
<feature type="compositionally biased region" description="Polar residues" evidence="1">
    <location>
        <begin position="221"/>
        <end position="235"/>
    </location>
</feature>